<comment type="caution">
    <text evidence="1">The sequence shown here is derived from an EMBL/GenBank/DDBJ whole genome shotgun (WGS) entry which is preliminary data.</text>
</comment>
<proteinExistence type="predicted"/>
<protein>
    <submittedName>
        <fullName evidence="1">Uncharacterized protein</fullName>
    </submittedName>
</protein>
<reference evidence="1" key="1">
    <citation type="journal article" date="2014" name="Front. Microbiol.">
        <title>High frequency of phylogenetically diverse reductive dehalogenase-homologous genes in deep subseafloor sedimentary metagenomes.</title>
        <authorList>
            <person name="Kawai M."/>
            <person name="Futagami T."/>
            <person name="Toyoda A."/>
            <person name="Takaki Y."/>
            <person name="Nishi S."/>
            <person name="Hori S."/>
            <person name="Arai W."/>
            <person name="Tsubouchi T."/>
            <person name="Morono Y."/>
            <person name="Uchiyama I."/>
            <person name="Ito T."/>
            <person name="Fujiyama A."/>
            <person name="Inagaki F."/>
            <person name="Takami H."/>
        </authorList>
    </citation>
    <scope>NUCLEOTIDE SEQUENCE</scope>
    <source>
        <strain evidence="1">Expedition CK06-06</strain>
    </source>
</reference>
<dbReference type="EMBL" id="BARS01001849">
    <property type="protein sequence ID" value="GAF77149.1"/>
    <property type="molecule type" value="Genomic_DNA"/>
</dbReference>
<evidence type="ECO:0000313" key="1">
    <source>
        <dbReference type="EMBL" id="GAF77149.1"/>
    </source>
</evidence>
<sequence length="51" mass="5918">MKKMDFSDSHTLLIGPMIGDNNYHAQDEFVYIEDLINTTKIFALTALHYLK</sequence>
<dbReference type="Gene3D" id="3.40.630.10">
    <property type="entry name" value="Zn peptidases"/>
    <property type="match status" value="1"/>
</dbReference>
<dbReference type="SUPFAM" id="SSF53187">
    <property type="entry name" value="Zn-dependent exopeptidases"/>
    <property type="match status" value="1"/>
</dbReference>
<dbReference type="AlphaFoldDB" id="X0S809"/>
<accession>X0S809</accession>
<gene>
    <name evidence="1" type="ORF">S01H1_03381</name>
</gene>
<name>X0S809_9ZZZZ</name>
<organism evidence="1">
    <name type="scientific">marine sediment metagenome</name>
    <dbReference type="NCBI Taxonomy" id="412755"/>
    <lineage>
        <taxon>unclassified sequences</taxon>
        <taxon>metagenomes</taxon>
        <taxon>ecological metagenomes</taxon>
    </lineage>
</organism>